<evidence type="ECO:0000259" key="2">
    <source>
        <dbReference type="Pfam" id="PF01648"/>
    </source>
</evidence>
<sequence>MTLIFSAKESIYKMLYHKVKQIFDFTNVKTIK</sequence>
<proteinExistence type="predicted"/>
<evidence type="ECO:0000256" key="1">
    <source>
        <dbReference type="ARBA" id="ARBA00022679"/>
    </source>
</evidence>
<protein>
    <recommendedName>
        <fullName evidence="2">4'-phosphopantetheinyl transferase domain-containing protein</fullName>
    </recommendedName>
</protein>
<gene>
    <name evidence="3" type="ORF">DM558_05610</name>
</gene>
<dbReference type="KEGG" id="emo:DM558_05610"/>
<dbReference type="Pfam" id="PF01648">
    <property type="entry name" value="ACPS"/>
    <property type="match status" value="1"/>
</dbReference>
<organism evidence="3 4">
    <name type="scientific">Entomomonas moraniae</name>
    <dbReference type="NCBI Taxonomy" id="2213226"/>
    <lineage>
        <taxon>Bacteria</taxon>
        <taxon>Pseudomonadati</taxon>
        <taxon>Pseudomonadota</taxon>
        <taxon>Gammaproteobacteria</taxon>
        <taxon>Pseudomonadales</taxon>
        <taxon>Pseudomonadaceae</taxon>
        <taxon>Entomomonas</taxon>
    </lineage>
</organism>
<keyword evidence="4" id="KW-1185">Reference proteome</keyword>
<dbReference type="EMBL" id="CP029822">
    <property type="protein sequence ID" value="AZS52183.1"/>
    <property type="molecule type" value="Genomic_DNA"/>
</dbReference>
<reference evidence="4" key="1">
    <citation type="submission" date="2018-06" db="EMBL/GenBank/DDBJ databases">
        <title>Complete genome of Pseudomonas insecticola strain QZS01.</title>
        <authorList>
            <person name="Wang J."/>
            <person name="Su Q."/>
        </authorList>
    </citation>
    <scope>NUCLEOTIDE SEQUENCE [LARGE SCALE GENOMIC DNA]</scope>
    <source>
        <strain evidence="4">QZS01</strain>
    </source>
</reference>
<dbReference type="GO" id="GO:0000287">
    <property type="term" value="F:magnesium ion binding"/>
    <property type="evidence" value="ECO:0007669"/>
    <property type="project" value="InterPro"/>
</dbReference>
<dbReference type="AlphaFoldDB" id="A0A3Q9JLL8"/>
<dbReference type="SUPFAM" id="SSF56214">
    <property type="entry name" value="4'-phosphopantetheinyl transferase"/>
    <property type="match status" value="1"/>
</dbReference>
<evidence type="ECO:0000313" key="4">
    <source>
        <dbReference type="Proteomes" id="UP000273143"/>
    </source>
</evidence>
<accession>A0A3Q9JLL8</accession>
<dbReference type="InterPro" id="IPR037143">
    <property type="entry name" value="4-PPantetheinyl_Trfase_dom_sf"/>
</dbReference>
<feature type="domain" description="4'-phosphopantetheinyl transferase" evidence="2">
    <location>
        <begin position="2"/>
        <end position="30"/>
    </location>
</feature>
<dbReference type="InterPro" id="IPR008278">
    <property type="entry name" value="4-PPantetheinyl_Trfase_dom"/>
</dbReference>
<keyword evidence="1" id="KW-0808">Transferase</keyword>
<dbReference type="GO" id="GO:0008897">
    <property type="term" value="F:holo-[acyl-carrier-protein] synthase activity"/>
    <property type="evidence" value="ECO:0007669"/>
    <property type="project" value="InterPro"/>
</dbReference>
<evidence type="ECO:0000313" key="3">
    <source>
        <dbReference type="EMBL" id="AZS52183.1"/>
    </source>
</evidence>
<dbReference type="Proteomes" id="UP000273143">
    <property type="component" value="Chromosome"/>
</dbReference>
<name>A0A3Q9JLL8_9GAMM</name>